<reference evidence="2 3" key="1">
    <citation type="journal article" date="2016" name="Gut Pathog.">
        <title>Whole genome sequencing of "Faecalibaculum rodentium" ALO17, isolated from C57BL/6J laboratory mouse feces.</title>
        <authorList>
            <person name="Lim S."/>
            <person name="Chang D.H."/>
            <person name="Ahn S."/>
            <person name="Kim B.C."/>
        </authorList>
    </citation>
    <scope>NUCLEOTIDE SEQUENCE [LARGE SCALE GENOMIC DNA]</scope>
    <source>
        <strain evidence="2 3">Alo17</strain>
    </source>
</reference>
<organism evidence="2 3">
    <name type="scientific">Faecalibaculum rodentium</name>
    <dbReference type="NCBI Taxonomy" id="1702221"/>
    <lineage>
        <taxon>Bacteria</taxon>
        <taxon>Bacillati</taxon>
        <taxon>Bacillota</taxon>
        <taxon>Erysipelotrichia</taxon>
        <taxon>Erysipelotrichales</taxon>
        <taxon>Erysipelotrichaceae</taxon>
        <taxon>Faecalibaculum</taxon>
    </lineage>
</organism>
<feature type="region of interest" description="Disordered" evidence="1">
    <location>
        <begin position="60"/>
        <end position="83"/>
    </location>
</feature>
<accession>A0A140DYE0</accession>
<keyword evidence="3" id="KW-1185">Reference proteome</keyword>
<protein>
    <submittedName>
        <fullName evidence="2">Uncharacterized protein</fullName>
    </submittedName>
</protein>
<feature type="compositionally biased region" description="Basic and acidic residues" evidence="1">
    <location>
        <begin position="72"/>
        <end position="83"/>
    </location>
</feature>
<gene>
    <name evidence="2" type="ORF">AALO17_25330</name>
</gene>
<dbReference type="Proteomes" id="UP000069771">
    <property type="component" value="Chromosome"/>
</dbReference>
<evidence type="ECO:0000313" key="2">
    <source>
        <dbReference type="EMBL" id="AMK55667.1"/>
    </source>
</evidence>
<evidence type="ECO:0000313" key="3">
    <source>
        <dbReference type="Proteomes" id="UP000069771"/>
    </source>
</evidence>
<sequence length="83" mass="9421">MQPADQRLFLGRIPGHETFFFVFHGLSIYHQGVYDKGSDCIALYSAIMPLSPAFRHRDTRNTAPGAKIQGKQPDRLLQAERSF</sequence>
<dbReference type="STRING" id="1702221.AALO17_25330"/>
<dbReference type="AlphaFoldDB" id="A0A140DYE0"/>
<evidence type="ECO:0000256" key="1">
    <source>
        <dbReference type="SAM" id="MobiDB-lite"/>
    </source>
</evidence>
<dbReference type="EMBL" id="CP011391">
    <property type="protein sequence ID" value="AMK55667.1"/>
    <property type="molecule type" value="Genomic_DNA"/>
</dbReference>
<name>A0A140DYE0_9FIRM</name>
<dbReference type="KEGG" id="fro:AALO17_25330"/>
<proteinExistence type="predicted"/>